<dbReference type="PANTHER" id="PTHR42905">
    <property type="entry name" value="PHOSPHOENOLPYRUVATE CARBOXYLASE"/>
    <property type="match status" value="1"/>
</dbReference>
<gene>
    <name evidence="1" type="ORF">LTR32_000892</name>
</gene>
<evidence type="ECO:0008006" key="3">
    <source>
        <dbReference type="Google" id="ProtNLM"/>
    </source>
</evidence>
<dbReference type="InterPro" id="IPR015813">
    <property type="entry name" value="Pyrv/PenolPyrv_kinase-like_dom"/>
</dbReference>
<sequence>MDLPLLVRQFTGWCMLLTPVVSEGEYPTAIALMNDTARVLRALHRPGQPLILANVYDAITARAVGSMSNCRALATASYSIAAAAGLEDRDLDLDTSLRVVMAIAAVARELGKPLTVDLQDGYGDRLEEAVQRTIDAGAVGINMEDADRAGSLYSITEAAERVRRAMAVAVQNKLLDFVINARTDTMRHGGTLEDAIDRGRAYLAAGAFNIFVWGGPQRDGLRRAEVEALTEAFEGRLNVMRSDMKAGGLTVPDLARIGVARCSMGPFLQSVIAGEAAKAAAEFMGTGTIDGL</sequence>
<evidence type="ECO:0000313" key="1">
    <source>
        <dbReference type="EMBL" id="KAK5147687.1"/>
    </source>
</evidence>
<dbReference type="CDD" id="cd00377">
    <property type="entry name" value="ICL_PEPM"/>
    <property type="match status" value="1"/>
</dbReference>
<dbReference type="EMBL" id="JAVRRR010000029">
    <property type="protein sequence ID" value="KAK5147687.1"/>
    <property type="molecule type" value="Genomic_DNA"/>
</dbReference>
<reference evidence="1 2" key="1">
    <citation type="submission" date="2023-08" db="EMBL/GenBank/DDBJ databases">
        <title>Black Yeasts Isolated from many extreme environments.</title>
        <authorList>
            <person name="Coleine C."/>
            <person name="Stajich J.E."/>
            <person name="Selbmann L."/>
        </authorList>
    </citation>
    <scope>NUCLEOTIDE SEQUENCE [LARGE SCALE GENOMIC DNA]</scope>
    <source>
        <strain evidence="1 2">CCFEE 5386</strain>
    </source>
</reference>
<dbReference type="InterPro" id="IPR039556">
    <property type="entry name" value="ICL/PEPM"/>
</dbReference>
<organism evidence="1 2">
    <name type="scientific">Rachicladosporium monterosium</name>
    <dbReference type="NCBI Taxonomy" id="1507873"/>
    <lineage>
        <taxon>Eukaryota</taxon>
        <taxon>Fungi</taxon>
        <taxon>Dikarya</taxon>
        <taxon>Ascomycota</taxon>
        <taxon>Pezizomycotina</taxon>
        <taxon>Dothideomycetes</taxon>
        <taxon>Dothideomycetidae</taxon>
        <taxon>Cladosporiales</taxon>
        <taxon>Cladosporiaceae</taxon>
        <taxon>Rachicladosporium</taxon>
    </lineage>
</organism>
<evidence type="ECO:0000313" key="2">
    <source>
        <dbReference type="Proteomes" id="UP001308179"/>
    </source>
</evidence>
<protein>
    <recommendedName>
        <fullName evidence="3">PEP phosphonomutase</fullName>
    </recommendedName>
</protein>
<name>A0ABR0LEM7_9PEZI</name>
<dbReference type="Gene3D" id="3.20.20.60">
    <property type="entry name" value="Phosphoenolpyruvate-binding domains"/>
    <property type="match status" value="1"/>
</dbReference>
<dbReference type="InterPro" id="IPR040442">
    <property type="entry name" value="Pyrv_kinase-like_dom_sf"/>
</dbReference>
<dbReference type="SUPFAM" id="SSF51621">
    <property type="entry name" value="Phosphoenolpyruvate/pyruvate domain"/>
    <property type="match status" value="1"/>
</dbReference>
<dbReference type="Pfam" id="PF13714">
    <property type="entry name" value="PEP_mutase"/>
    <property type="match status" value="1"/>
</dbReference>
<accession>A0ABR0LEM7</accession>
<keyword evidence="2" id="KW-1185">Reference proteome</keyword>
<dbReference type="Proteomes" id="UP001308179">
    <property type="component" value="Unassembled WGS sequence"/>
</dbReference>
<comment type="caution">
    <text evidence="1">The sequence shown here is derived from an EMBL/GenBank/DDBJ whole genome shotgun (WGS) entry which is preliminary data.</text>
</comment>
<proteinExistence type="predicted"/>
<dbReference type="PANTHER" id="PTHR42905:SF16">
    <property type="entry name" value="CARBOXYPHOSPHONOENOLPYRUVATE PHOSPHONOMUTASE-LIKE PROTEIN (AFU_ORTHOLOGUE AFUA_5G07230)"/>
    <property type="match status" value="1"/>
</dbReference>